<dbReference type="RefSeq" id="WP_197309752.1">
    <property type="nucleotide sequence ID" value="NZ_JADZLT010000040.1"/>
</dbReference>
<dbReference type="EMBL" id="JADZLT010000040">
    <property type="protein sequence ID" value="MBH0236648.1"/>
    <property type="molecule type" value="Genomic_DNA"/>
</dbReference>
<name>A0A931MWC8_9HYPH</name>
<accession>A0A931MWC8</accession>
<proteinExistence type="predicted"/>
<gene>
    <name evidence="1" type="ORF">I5731_02335</name>
</gene>
<comment type="caution">
    <text evidence="1">The sequence shown here is derived from an EMBL/GenBank/DDBJ whole genome shotgun (WGS) entry which is preliminary data.</text>
</comment>
<reference evidence="1" key="1">
    <citation type="submission" date="2020-12" db="EMBL/GenBank/DDBJ databases">
        <title>Methylobrevis albus sp. nov., isolated from fresh water lack sediment.</title>
        <authorList>
            <person name="Zou Q."/>
        </authorList>
    </citation>
    <scope>NUCLEOTIDE SEQUENCE</scope>
    <source>
        <strain evidence="1">L22</strain>
    </source>
</reference>
<evidence type="ECO:0000313" key="2">
    <source>
        <dbReference type="Proteomes" id="UP000631694"/>
    </source>
</evidence>
<evidence type="ECO:0000313" key="1">
    <source>
        <dbReference type="EMBL" id="MBH0236648.1"/>
    </source>
</evidence>
<keyword evidence="2" id="KW-1185">Reference proteome</keyword>
<protein>
    <submittedName>
        <fullName evidence="1">Uncharacterized protein</fullName>
    </submittedName>
</protein>
<organism evidence="1 2">
    <name type="scientific">Methylobrevis albus</name>
    <dbReference type="NCBI Taxonomy" id="2793297"/>
    <lineage>
        <taxon>Bacteria</taxon>
        <taxon>Pseudomonadati</taxon>
        <taxon>Pseudomonadota</taxon>
        <taxon>Alphaproteobacteria</taxon>
        <taxon>Hyphomicrobiales</taxon>
        <taxon>Pleomorphomonadaceae</taxon>
        <taxon>Methylobrevis</taxon>
    </lineage>
</organism>
<dbReference type="Proteomes" id="UP000631694">
    <property type="component" value="Unassembled WGS sequence"/>
</dbReference>
<dbReference type="AlphaFoldDB" id="A0A931MWC8"/>
<sequence>MSPDDVMRKYAEEKRVRLTVKLIEGDDGDKFVVFQGSARAMKMMSEIFLAMSLVEPPYDFSMNPRGAGRFHFDRKNSDIGFYIDRP</sequence>